<dbReference type="VEuPathDB" id="FungiDB:HCDG_04397"/>
<evidence type="ECO:0000313" key="1">
    <source>
        <dbReference type="EMBL" id="EER41750.1"/>
    </source>
</evidence>
<protein>
    <submittedName>
        <fullName evidence="1">Uncharacterized protein</fullName>
    </submittedName>
</protein>
<evidence type="ECO:0000313" key="2">
    <source>
        <dbReference type="Proteomes" id="UP000002624"/>
    </source>
</evidence>
<dbReference type="AlphaFoldDB" id="C6HDW6"/>
<organism evidence="1 2">
    <name type="scientific">Ajellomyces capsulatus (strain H143)</name>
    <name type="common">Darling's disease fungus</name>
    <name type="synonym">Histoplasma capsulatum</name>
    <dbReference type="NCBI Taxonomy" id="544712"/>
    <lineage>
        <taxon>Eukaryota</taxon>
        <taxon>Fungi</taxon>
        <taxon>Dikarya</taxon>
        <taxon>Ascomycota</taxon>
        <taxon>Pezizomycotina</taxon>
        <taxon>Eurotiomycetes</taxon>
        <taxon>Eurotiomycetidae</taxon>
        <taxon>Onygenales</taxon>
        <taxon>Ajellomycetaceae</taxon>
        <taxon>Histoplasma</taxon>
    </lineage>
</organism>
<accession>C6HDW6</accession>
<dbReference type="Proteomes" id="UP000002624">
    <property type="component" value="Unassembled WGS sequence"/>
</dbReference>
<dbReference type="OMA" id="RWHITAF"/>
<reference evidence="2" key="1">
    <citation type="submission" date="2009-05" db="EMBL/GenBank/DDBJ databases">
        <title>The genome sequence of Ajellomyces capsulatus strain H143.</title>
        <authorList>
            <person name="Champion M."/>
            <person name="Cuomo C.A."/>
            <person name="Ma L.-J."/>
            <person name="Henn M.R."/>
            <person name="Sil A."/>
            <person name="Goldman B."/>
            <person name="Young S.K."/>
            <person name="Kodira C.D."/>
            <person name="Zeng Q."/>
            <person name="Koehrsen M."/>
            <person name="Alvarado L."/>
            <person name="Berlin A.M."/>
            <person name="Borenstein D."/>
            <person name="Chen Z."/>
            <person name="Engels R."/>
            <person name="Freedman E."/>
            <person name="Gellesch M."/>
            <person name="Goldberg J."/>
            <person name="Griggs A."/>
            <person name="Gujja S."/>
            <person name="Heiman D.I."/>
            <person name="Hepburn T.A."/>
            <person name="Howarth C."/>
            <person name="Jen D."/>
            <person name="Larson L."/>
            <person name="Lewis B."/>
            <person name="Mehta T."/>
            <person name="Park D."/>
            <person name="Pearson M."/>
            <person name="Roberts A."/>
            <person name="Saif S."/>
            <person name="Shea T.D."/>
            <person name="Shenoy N."/>
            <person name="Sisk P."/>
            <person name="Stolte C."/>
            <person name="Sykes S."/>
            <person name="Walk T."/>
            <person name="White J."/>
            <person name="Yandava C."/>
            <person name="Klein B."/>
            <person name="McEwen J.G."/>
            <person name="Puccia R."/>
            <person name="Goldman G.H."/>
            <person name="Felipe M.S."/>
            <person name="Nino-Vega G."/>
            <person name="San-Blas G."/>
            <person name="Taylor J.W."/>
            <person name="Mendoza L."/>
            <person name="Galagan J.E."/>
            <person name="Nusbaum C."/>
            <person name="Birren B.W."/>
        </authorList>
    </citation>
    <scope>NUCLEOTIDE SEQUENCE [LARGE SCALE GENOMIC DNA]</scope>
    <source>
        <strain evidence="2">H143</strain>
    </source>
</reference>
<proteinExistence type="predicted"/>
<sequence length="224" mass="25610">MLRAAIRVAVFIHAHIAKYNLLSTGASQNHKEDFHKEHIISFNSIMASLDSVAQARQDIEQNIPTLDDLYSALTRQNIEQNITSMDDLYRALFQTRRDIEQNITNLVDAIQPLRDAEAIDDIRKYLSDLDTAFCGLSLSFEKLVGFTSCALGMDGKAWELDGFRWHISNLWGDYGHVLQLKYIYSLCRESEDAKLRQCVDYLQKMIGDLQVVCTESTVQLEEDL</sequence>
<dbReference type="OrthoDB" id="4190090at2759"/>
<dbReference type="HOGENOM" id="CLU_113363_0_0_1"/>
<name>C6HDW6_AJECH</name>
<dbReference type="STRING" id="544712.C6HDW6"/>
<dbReference type="EMBL" id="GG692423">
    <property type="protein sequence ID" value="EER41750.1"/>
    <property type="molecule type" value="Genomic_DNA"/>
</dbReference>
<gene>
    <name evidence="1" type="ORF">HCDG_04397</name>
</gene>